<dbReference type="GO" id="GO:0008236">
    <property type="term" value="F:serine-type peptidase activity"/>
    <property type="evidence" value="ECO:0007669"/>
    <property type="project" value="UniProtKB-KW"/>
</dbReference>
<evidence type="ECO:0000313" key="7">
    <source>
        <dbReference type="Proteomes" id="UP001178281"/>
    </source>
</evidence>
<dbReference type="GO" id="GO:0006508">
    <property type="term" value="P:proteolysis"/>
    <property type="evidence" value="ECO:0007669"/>
    <property type="project" value="UniProtKB-KW"/>
</dbReference>
<dbReference type="InterPro" id="IPR002142">
    <property type="entry name" value="Peptidase_S49"/>
</dbReference>
<keyword evidence="7" id="KW-1185">Reference proteome</keyword>
<dbReference type="RefSeq" id="WP_305112512.1">
    <property type="nucleotide sequence ID" value="NZ_JAUTIX010000008.1"/>
</dbReference>
<dbReference type="InterPro" id="IPR029045">
    <property type="entry name" value="ClpP/crotonase-like_dom_sf"/>
</dbReference>
<dbReference type="EMBL" id="JAUTIX010000008">
    <property type="protein sequence ID" value="MDP0400038.1"/>
    <property type="molecule type" value="Genomic_DNA"/>
</dbReference>
<dbReference type="Gene3D" id="6.20.330.10">
    <property type="match status" value="1"/>
</dbReference>
<evidence type="ECO:0000256" key="3">
    <source>
        <dbReference type="ARBA" id="ARBA00022801"/>
    </source>
</evidence>
<reference evidence="6" key="1">
    <citation type="submission" date="2023-08" db="EMBL/GenBank/DDBJ databases">
        <title>The draft genome of Tsukamurella strandjordii strain 050030.</title>
        <authorList>
            <person name="Zhao F."/>
            <person name="Feng Y."/>
            <person name="Zong Z."/>
        </authorList>
    </citation>
    <scope>NUCLEOTIDE SEQUENCE</scope>
    <source>
        <strain evidence="6">050030</strain>
    </source>
</reference>
<dbReference type="Pfam" id="PF01343">
    <property type="entry name" value="Peptidase_S49"/>
    <property type="match status" value="1"/>
</dbReference>
<protein>
    <submittedName>
        <fullName evidence="6">S49 family peptidase</fullName>
        <ecNumber evidence="6">3.4.21.-</ecNumber>
    </submittedName>
</protein>
<proteinExistence type="inferred from homology"/>
<dbReference type="InterPro" id="IPR047272">
    <property type="entry name" value="S49_SppA_C"/>
</dbReference>
<feature type="domain" description="Peptidase S49" evidence="5">
    <location>
        <begin position="102"/>
        <end position="246"/>
    </location>
</feature>
<keyword evidence="4" id="KW-0720">Serine protease</keyword>
<comment type="similarity">
    <text evidence="1">Belongs to the peptidase S49 family.</text>
</comment>
<accession>A0AA90NDQ3</accession>
<dbReference type="AlphaFoldDB" id="A0AA90NDQ3"/>
<evidence type="ECO:0000259" key="5">
    <source>
        <dbReference type="Pfam" id="PF01343"/>
    </source>
</evidence>
<evidence type="ECO:0000256" key="4">
    <source>
        <dbReference type="ARBA" id="ARBA00022825"/>
    </source>
</evidence>
<evidence type="ECO:0000256" key="2">
    <source>
        <dbReference type="ARBA" id="ARBA00022670"/>
    </source>
</evidence>
<evidence type="ECO:0000313" key="6">
    <source>
        <dbReference type="EMBL" id="MDP0400038.1"/>
    </source>
</evidence>
<dbReference type="PANTHER" id="PTHR42987">
    <property type="entry name" value="PEPTIDASE S49"/>
    <property type="match status" value="1"/>
</dbReference>
<name>A0AA90NDQ3_9ACTN</name>
<keyword evidence="2" id="KW-0645">Protease</keyword>
<evidence type="ECO:0000256" key="1">
    <source>
        <dbReference type="ARBA" id="ARBA00008683"/>
    </source>
</evidence>
<sequence length="306" mass="31748">MSALVTELQDAAKAASHRVRTALGQAGGVVPVVRLEGPIAAPAMSGGLSSRGVLNLAGVETVLRKAFETDDAVAVALALNSPGGSPAQSELIGARIRQLAAKHDLPVLAFCEDVAASGGYWLACAADEIFVTSTSIVGSIGVISAGFGAKELIEKIGLERRVFTAGESKHRLDMFEDVREADVEWLHGVQGDIHTAFRGWVTDRRGAKLGDDPRLFTGEVWIGEKAVDLGLADGVGTLRGVLAERYPDAEVETMHTPKPLLARLLSGGTSIADGGLAAAAASLTTGVLDGALSSLQRRGLWASYGS</sequence>
<dbReference type="Proteomes" id="UP001178281">
    <property type="component" value="Unassembled WGS sequence"/>
</dbReference>
<dbReference type="PANTHER" id="PTHR42987:SF8">
    <property type="entry name" value="PROTEINASE"/>
    <property type="match status" value="1"/>
</dbReference>
<dbReference type="Gene3D" id="3.90.226.10">
    <property type="entry name" value="2-enoyl-CoA Hydratase, Chain A, domain 1"/>
    <property type="match status" value="1"/>
</dbReference>
<keyword evidence="3 6" id="KW-0378">Hydrolase</keyword>
<organism evidence="6 7">
    <name type="scientific">Tsukamurella strandjordii</name>
    <dbReference type="NCBI Taxonomy" id="147577"/>
    <lineage>
        <taxon>Bacteria</taxon>
        <taxon>Bacillati</taxon>
        <taxon>Actinomycetota</taxon>
        <taxon>Actinomycetes</taxon>
        <taxon>Mycobacteriales</taxon>
        <taxon>Tsukamurellaceae</taxon>
        <taxon>Tsukamurella</taxon>
    </lineage>
</organism>
<dbReference type="SUPFAM" id="SSF52096">
    <property type="entry name" value="ClpP/crotonase"/>
    <property type="match status" value="1"/>
</dbReference>
<dbReference type="EC" id="3.4.21.-" evidence="6"/>
<dbReference type="CDD" id="cd07023">
    <property type="entry name" value="S49_Sppa_N_C"/>
    <property type="match status" value="1"/>
</dbReference>
<comment type="caution">
    <text evidence="6">The sequence shown here is derived from an EMBL/GenBank/DDBJ whole genome shotgun (WGS) entry which is preliminary data.</text>
</comment>
<gene>
    <name evidence="6" type="ORF">Q7X28_19145</name>
</gene>